<keyword evidence="1" id="KW-0812">Transmembrane</keyword>
<dbReference type="EMBL" id="NBSK02000007">
    <property type="protein sequence ID" value="KAJ0197750.1"/>
    <property type="molecule type" value="Genomic_DNA"/>
</dbReference>
<dbReference type="AlphaFoldDB" id="A0A9R1V112"/>
<keyword evidence="1" id="KW-1133">Transmembrane helix</keyword>
<accession>A0A9R1V112</accession>
<proteinExistence type="predicted"/>
<evidence type="ECO:0000313" key="3">
    <source>
        <dbReference type="Proteomes" id="UP000235145"/>
    </source>
</evidence>
<gene>
    <name evidence="2" type="ORF">LSAT_V11C700384640</name>
</gene>
<organism evidence="2 3">
    <name type="scientific">Lactuca sativa</name>
    <name type="common">Garden lettuce</name>
    <dbReference type="NCBI Taxonomy" id="4236"/>
    <lineage>
        <taxon>Eukaryota</taxon>
        <taxon>Viridiplantae</taxon>
        <taxon>Streptophyta</taxon>
        <taxon>Embryophyta</taxon>
        <taxon>Tracheophyta</taxon>
        <taxon>Spermatophyta</taxon>
        <taxon>Magnoliopsida</taxon>
        <taxon>eudicotyledons</taxon>
        <taxon>Gunneridae</taxon>
        <taxon>Pentapetalae</taxon>
        <taxon>asterids</taxon>
        <taxon>campanulids</taxon>
        <taxon>Asterales</taxon>
        <taxon>Asteraceae</taxon>
        <taxon>Cichorioideae</taxon>
        <taxon>Cichorieae</taxon>
        <taxon>Lactucinae</taxon>
        <taxon>Lactuca</taxon>
    </lineage>
</organism>
<protein>
    <submittedName>
        <fullName evidence="2">Uncharacterized protein</fullName>
    </submittedName>
</protein>
<comment type="caution">
    <text evidence="2">The sequence shown here is derived from an EMBL/GenBank/DDBJ whole genome shotgun (WGS) entry which is preliminary data.</text>
</comment>
<evidence type="ECO:0000313" key="2">
    <source>
        <dbReference type="EMBL" id="KAJ0197750.1"/>
    </source>
</evidence>
<keyword evidence="1" id="KW-0472">Membrane</keyword>
<evidence type="ECO:0000256" key="1">
    <source>
        <dbReference type="SAM" id="Phobius"/>
    </source>
</evidence>
<name>A0A9R1V112_LACSA</name>
<reference evidence="2 3" key="1">
    <citation type="journal article" date="2017" name="Nat. Commun.">
        <title>Genome assembly with in vitro proximity ligation data and whole-genome triplication in lettuce.</title>
        <authorList>
            <person name="Reyes-Chin-Wo S."/>
            <person name="Wang Z."/>
            <person name="Yang X."/>
            <person name="Kozik A."/>
            <person name="Arikit S."/>
            <person name="Song C."/>
            <person name="Xia L."/>
            <person name="Froenicke L."/>
            <person name="Lavelle D.O."/>
            <person name="Truco M.J."/>
            <person name="Xia R."/>
            <person name="Zhu S."/>
            <person name="Xu C."/>
            <person name="Xu H."/>
            <person name="Xu X."/>
            <person name="Cox K."/>
            <person name="Korf I."/>
            <person name="Meyers B.C."/>
            <person name="Michelmore R.W."/>
        </authorList>
    </citation>
    <scope>NUCLEOTIDE SEQUENCE [LARGE SCALE GENOMIC DNA]</scope>
    <source>
        <strain evidence="3">cv. Salinas</strain>
        <tissue evidence="2">Seedlings</tissue>
    </source>
</reference>
<dbReference type="Proteomes" id="UP000235145">
    <property type="component" value="Unassembled WGS sequence"/>
</dbReference>
<sequence length="92" mass="10472">MFLLKKLSSMLIWLGVELVVTFEIGLGIYEYVFYVFVLMSVQVAKELKALRSGTNNNRKLHWIAWDQVLADKKHGGLDIGSLVSLNFSLLLK</sequence>
<feature type="transmembrane region" description="Helical" evidence="1">
    <location>
        <begin position="12"/>
        <end position="41"/>
    </location>
</feature>
<keyword evidence="3" id="KW-1185">Reference proteome</keyword>